<evidence type="ECO:0000313" key="1">
    <source>
        <dbReference type="EMBL" id="MBP2704539.1"/>
    </source>
</evidence>
<reference evidence="1" key="1">
    <citation type="submission" date="2021-02" db="EMBL/GenBank/DDBJ databases">
        <title>Draft genome sequence of Microbispora sp. RL4-1S isolated from rice leaves in Thailand.</title>
        <authorList>
            <person name="Muangham S."/>
            <person name="Duangmal K."/>
        </authorList>
    </citation>
    <scope>NUCLEOTIDE SEQUENCE</scope>
    <source>
        <strain evidence="1">RL4-1S</strain>
    </source>
</reference>
<accession>A0A940WF88</accession>
<organism evidence="1 2">
    <name type="scientific">Microbispora oryzae</name>
    <dbReference type="NCBI Taxonomy" id="2806554"/>
    <lineage>
        <taxon>Bacteria</taxon>
        <taxon>Bacillati</taxon>
        <taxon>Actinomycetota</taxon>
        <taxon>Actinomycetes</taxon>
        <taxon>Streptosporangiales</taxon>
        <taxon>Streptosporangiaceae</taxon>
        <taxon>Microbispora</taxon>
    </lineage>
</organism>
<dbReference type="Gene3D" id="1.10.620.20">
    <property type="entry name" value="Ribonucleotide Reductase, subunit A"/>
    <property type="match status" value="1"/>
</dbReference>
<dbReference type="Proteomes" id="UP000674234">
    <property type="component" value="Unassembled WGS sequence"/>
</dbReference>
<dbReference type="AlphaFoldDB" id="A0A940WF88"/>
<name>A0A940WF88_9ACTN</name>
<dbReference type="CDD" id="cd00657">
    <property type="entry name" value="Ferritin_like"/>
    <property type="match status" value="1"/>
</dbReference>
<dbReference type="InterPro" id="IPR009078">
    <property type="entry name" value="Ferritin-like_SF"/>
</dbReference>
<dbReference type="GO" id="GO:0016491">
    <property type="term" value="F:oxidoreductase activity"/>
    <property type="evidence" value="ECO:0007669"/>
    <property type="project" value="InterPro"/>
</dbReference>
<sequence length="214" mass="23370">MWGDPDWSEGARLAPELVRSLQRFQTGENGDGRALIGKADRAGDPDYAEAIRLFVAEERNHARLLARLLEAAGAPTIPGHWTDAVFVRVRRSLGLRTELMVLMLAEVVALRYYRALSEGCADLLTAEVGGRILADELRHVPFHCERLRRGFRASPSPVRMLAAAGWWALLAGAVTVVVLDHGQALRHLGVSRAAFVRDVLTGFRGIVADVMGAA</sequence>
<keyword evidence="2" id="KW-1185">Reference proteome</keyword>
<gene>
    <name evidence="1" type="ORF">JOL79_12010</name>
</gene>
<protein>
    <submittedName>
        <fullName evidence="1">Ferritin-like domain-containing protein</fullName>
    </submittedName>
</protein>
<dbReference type="InterPro" id="IPR012348">
    <property type="entry name" value="RNR-like"/>
</dbReference>
<dbReference type="EMBL" id="JAFCNB010000005">
    <property type="protein sequence ID" value="MBP2704539.1"/>
    <property type="molecule type" value="Genomic_DNA"/>
</dbReference>
<dbReference type="SUPFAM" id="SSF47240">
    <property type="entry name" value="Ferritin-like"/>
    <property type="match status" value="1"/>
</dbReference>
<proteinExistence type="predicted"/>
<evidence type="ECO:0000313" key="2">
    <source>
        <dbReference type="Proteomes" id="UP000674234"/>
    </source>
</evidence>
<comment type="caution">
    <text evidence="1">The sequence shown here is derived from an EMBL/GenBank/DDBJ whole genome shotgun (WGS) entry which is preliminary data.</text>
</comment>